<gene>
    <name evidence="2" type="ORF">SAMN05444380_103119</name>
</gene>
<dbReference type="AlphaFoldDB" id="A0A1I1W034"/>
<sequence>MHDHPSGHARLVSSHNTHDFPQTQGLTEIHKDPTCLICNFQFFTNTLPKTVAVASATPTVEARLTEVITEHPYYQLISTTTPRAPPTCES</sequence>
<dbReference type="STRING" id="385682.SAMN05444380_103119"/>
<dbReference type="Proteomes" id="UP000181976">
    <property type="component" value="Unassembled WGS sequence"/>
</dbReference>
<protein>
    <submittedName>
        <fullName evidence="2">Uncharacterized protein</fullName>
    </submittedName>
</protein>
<keyword evidence="3" id="KW-1185">Reference proteome</keyword>
<proteinExistence type="predicted"/>
<organism evidence="2 3">
    <name type="scientific">Thermophagus xiamenensis</name>
    <dbReference type="NCBI Taxonomy" id="385682"/>
    <lineage>
        <taxon>Bacteria</taxon>
        <taxon>Pseudomonadati</taxon>
        <taxon>Bacteroidota</taxon>
        <taxon>Bacteroidia</taxon>
        <taxon>Marinilabiliales</taxon>
        <taxon>Marinilabiliaceae</taxon>
        <taxon>Thermophagus</taxon>
    </lineage>
</organism>
<evidence type="ECO:0000313" key="2">
    <source>
        <dbReference type="EMBL" id="SFD87698.1"/>
    </source>
</evidence>
<feature type="region of interest" description="Disordered" evidence="1">
    <location>
        <begin position="1"/>
        <end position="25"/>
    </location>
</feature>
<dbReference type="EMBL" id="FONA01000003">
    <property type="protein sequence ID" value="SFD87698.1"/>
    <property type="molecule type" value="Genomic_DNA"/>
</dbReference>
<evidence type="ECO:0000256" key="1">
    <source>
        <dbReference type="SAM" id="MobiDB-lite"/>
    </source>
</evidence>
<reference evidence="2 3" key="1">
    <citation type="submission" date="2016-10" db="EMBL/GenBank/DDBJ databases">
        <authorList>
            <person name="de Groot N.N."/>
        </authorList>
    </citation>
    <scope>NUCLEOTIDE SEQUENCE [LARGE SCALE GENOMIC DNA]</scope>
    <source>
        <strain evidence="2 3">DSM 19012</strain>
    </source>
</reference>
<accession>A0A1I1W034</accession>
<feature type="compositionally biased region" description="Polar residues" evidence="1">
    <location>
        <begin position="13"/>
        <end position="25"/>
    </location>
</feature>
<evidence type="ECO:0000313" key="3">
    <source>
        <dbReference type="Proteomes" id="UP000181976"/>
    </source>
</evidence>
<name>A0A1I1W034_9BACT</name>
<dbReference type="InParanoid" id="A0A1I1W034"/>